<comment type="caution">
    <text evidence="6">The sequence shown here is derived from an EMBL/GenBank/DDBJ whole genome shotgun (WGS) entry which is preliminary data.</text>
</comment>
<evidence type="ECO:0000259" key="5">
    <source>
        <dbReference type="Pfam" id="PF01266"/>
    </source>
</evidence>
<feature type="domain" description="FAD dependent oxidoreductase" evidence="5">
    <location>
        <begin position="10"/>
        <end position="368"/>
    </location>
</feature>
<dbReference type="InterPro" id="IPR045170">
    <property type="entry name" value="MTOX"/>
</dbReference>
<evidence type="ECO:0000313" key="6">
    <source>
        <dbReference type="EMBL" id="MBB3328236.1"/>
    </source>
</evidence>
<dbReference type="GO" id="GO:0008115">
    <property type="term" value="F:sarcosine oxidase activity"/>
    <property type="evidence" value="ECO:0007669"/>
    <property type="project" value="UniProtKB-EC"/>
</dbReference>
<evidence type="ECO:0000313" key="7">
    <source>
        <dbReference type="Proteomes" id="UP000565572"/>
    </source>
</evidence>
<evidence type="ECO:0000256" key="4">
    <source>
        <dbReference type="ARBA" id="ARBA00023002"/>
    </source>
</evidence>
<organism evidence="6 7">
    <name type="scientific">Microlunatus antarcticus</name>
    <dbReference type="NCBI Taxonomy" id="53388"/>
    <lineage>
        <taxon>Bacteria</taxon>
        <taxon>Bacillati</taxon>
        <taxon>Actinomycetota</taxon>
        <taxon>Actinomycetes</taxon>
        <taxon>Propionibacteriales</taxon>
        <taxon>Propionibacteriaceae</taxon>
        <taxon>Microlunatus</taxon>
    </lineage>
</organism>
<dbReference type="PANTHER" id="PTHR10961">
    <property type="entry name" value="PEROXISOMAL SARCOSINE OXIDASE"/>
    <property type="match status" value="1"/>
</dbReference>
<protein>
    <submittedName>
        <fullName evidence="6">Sarcosine oxidase</fullName>
        <ecNumber evidence="6">1.5.3.1</ecNumber>
    </submittedName>
</protein>
<dbReference type="EMBL" id="JACHZG010000001">
    <property type="protein sequence ID" value="MBB3328236.1"/>
    <property type="molecule type" value="Genomic_DNA"/>
</dbReference>
<dbReference type="AlphaFoldDB" id="A0A7W5P8U1"/>
<gene>
    <name evidence="6" type="ORF">FHX39_003180</name>
</gene>
<keyword evidence="3" id="KW-0274">FAD</keyword>
<dbReference type="SUPFAM" id="SSF51905">
    <property type="entry name" value="FAD/NAD(P)-binding domain"/>
    <property type="match status" value="1"/>
</dbReference>
<dbReference type="Pfam" id="PF01266">
    <property type="entry name" value="DAO"/>
    <property type="match status" value="1"/>
</dbReference>
<evidence type="ECO:0000256" key="1">
    <source>
        <dbReference type="ARBA" id="ARBA00001974"/>
    </source>
</evidence>
<dbReference type="Gene3D" id="3.30.9.10">
    <property type="entry name" value="D-Amino Acid Oxidase, subunit A, domain 2"/>
    <property type="match status" value="1"/>
</dbReference>
<evidence type="ECO:0000256" key="2">
    <source>
        <dbReference type="ARBA" id="ARBA00022630"/>
    </source>
</evidence>
<keyword evidence="4 6" id="KW-0560">Oxidoreductase</keyword>
<dbReference type="PANTHER" id="PTHR10961:SF7">
    <property type="entry name" value="FAD DEPENDENT OXIDOREDUCTASE DOMAIN-CONTAINING PROTEIN"/>
    <property type="match status" value="1"/>
</dbReference>
<name>A0A7W5P8U1_9ACTN</name>
<keyword evidence="2" id="KW-0285">Flavoprotein</keyword>
<dbReference type="Proteomes" id="UP000565572">
    <property type="component" value="Unassembled WGS sequence"/>
</dbReference>
<dbReference type="GO" id="GO:0050660">
    <property type="term" value="F:flavin adenine dinucleotide binding"/>
    <property type="evidence" value="ECO:0007669"/>
    <property type="project" value="InterPro"/>
</dbReference>
<reference evidence="6 7" key="1">
    <citation type="submission" date="2020-08" db="EMBL/GenBank/DDBJ databases">
        <title>Sequencing the genomes of 1000 actinobacteria strains.</title>
        <authorList>
            <person name="Klenk H.-P."/>
        </authorList>
    </citation>
    <scope>NUCLEOTIDE SEQUENCE [LARGE SCALE GENOMIC DNA]</scope>
    <source>
        <strain evidence="6 7">DSM 11053</strain>
    </source>
</reference>
<evidence type="ECO:0000256" key="3">
    <source>
        <dbReference type="ARBA" id="ARBA00022827"/>
    </source>
</evidence>
<dbReference type="RefSeq" id="WP_332836869.1">
    <property type="nucleotide sequence ID" value="NZ_JACHZG010000001.1"/>
</dbReference>
<dbReference type="NCBIfam" id="NF008425">
    <property type="entry name" value="PRK11259.1"/>
    <property type="match status" value="1"/>
</dbReference>
<dbReference type="Gene3D" id="3.50.50.60">
    <property type="entry name" value="FAD/NAD(P)-binding domain"/>
    <property type="match status" value="1"/>
</dbReference>
<dbReference type="InterPro" id="IPR006076">
    <property type="entry name" value="FAD-dep_OxRdtase"/>
</dbReference>
<proteinExistence type="predicted"/>
<dbReference type="SUPFAM" id="SSF54373">
    <property type="entry name" value="FAD-linked reductases, C-terminal domain"/>
    <property type="match status" value="1"/>
</dbReference>
<dbReference type="InterPro" id="IPR036188">
    <property type="entry name" value="FAD/NAD-bd_sf"/>
</dbReference>
<dbReference type="EC" id="1.5.3.1" evidence="6"/>
<keyword evidence="7" id="KW-1185">Reference proteome</keyword>
<comment type="cofactor">
    <cofactor evidence="1">
        <name>FAD</name>
        <dbReference type="ChEBI" id="CHEBI:57692"/>
    </cofactor>
</comment>
<sequence>MSAVTGGHHDVIVLGLGSMGSAAARQLAARGLSVLGLERFWPAHDQGSGHGETRIVRQSYFEGAAYVPLLRRAYEGWHELQETSGRDILTLCGGLYVGDPESKIFKGSRLAAEAHDLPHEVLDAEQIRARFPAMDPADHAFGLYEDNAGFVRPEQTILANLDLAARHGAELRYDEPARSWRGTPGGGVEVVTDQGTYGADRLVIAAGAWAPGLLADLGLALRVERQVVGWFTPDFDAVPYERWTSEELPVYIEETDLNRDIYGFPMVDGPAGGMKLAFFNTFDPADPDTVDRTVTEVEIEATRTRAQQLFPHLTGPVVKSLTCLYTTSSDRDFIVGAMPGSPQVTVASVCSGHGFKFVPVIGEILADLVVSDATAHDIALFDPARPSLQPSARPS</sequence>
<accession>A0A7W5P8U1</accession>